<accession>A0ABU6X2J4</accession>
<feature type="region of interest" description="Disordered" evidence="1">
    <location>
        <begin position="205"/>
        <end position="241"/>
    </location>
</feature>
<evidence type="ECO:0000313" key="3">
    <source>
        <dbReference type="Proteomes" id="UP001341840"/>
    </source>
</evidence>
<feature type="compositionally biased region" description="Basic and acidic residues" evidence="1">
    <location>
        <begin position="24"/>
        <end position="35"/>
    </location>
</feature>
<organism evidence="2 3">
    <name type="scientific">Stylosanthes scabra</name>
    <dbReference type="NCBI Taxonomy" id="79078"/>
    <lineage>
        <taxon>Eukaryota</taxon>
        <taxon>Viridiplantae</taxon>
        <taxon>Streptophyta</taxon>
        <taxon>Embryophyta</taxon>
        <taxon>Tracheophyta</taxon>
        <taxon>Spermatophyta</taxon>
        <taxon>Magnoliopsida</taxon>
        <taxon>eudicotyledons</taxon>
        <taxon>Gunneridae</taxon>
        <taxon>Pentapetalae</taxon>
        <taxon>rosids</taxon>
        <taxon>fabids</taxon>
        <taxon>Fabales</taxon>
        <taxon>Fabaceae</taxon>
        <taxon>Papilionoideae</taxon>
        <taxon>50 kb inversion clade</taxon>
        <taxon>dalbergioids sensu lato</taxon>
        <taxon>Dalbergieae</taxon>
        <taxon>Pterocarpus clade</taxon>
        <taxon>Stylosanthes</taxon>
    </lineage>
</organism>
<feature type="region of interest" description="Disordered" evidence="1">
    <location>
        <begin position="159"/>
        <end position="192"/>
    </location>
</feature>
<name>A0ABU6X2J4_9FABA</name>
<gene>
    <name evidence="2" type="ORF">PIB30_009439</name>
</gene>
<feature type="compositionally biased region" description="Basic residues" evidence="1">
    <location>
        <begin position="159"/>
        <end position="174"/>
    </location>
</feature>
<comment type="caution">
    <text evidence="2">The sequence shown here is derived from an EMBL/GenBank/DDBJ whole genome shotgun (WGS) entry which is preliminary data.</text>
</comment>
<evidence type="ECO:0000313" key="2">
    <source>
        <dbReference type="EMBL" id="MED6192360.1"/>
    </source>
</evidence>
<reference evidence="2 3" key="1">
    <citation type="journal article" date="2023" name="Plants (Basel)">
        <title>Bridging the Gap: Combining Genomics and Transcriptomics Approaches to Understand Stylosanthes scabra, an Orphan Legume from the Brazilian Caatinga.</title>
        <authorList>
            <person name="Ferreira-Neto J.R.C."/>
            <person name="da Silva M.D."/>
            <person name="Binneck E."/>
            <person name="de Melo N.F."/>
            <person name="da Silva R.H."/>
            <person name="de Melo A.L.T.M."/>
            <person name="Pandolfi V."/>
            <person name="Bustamante F.O."/>
            <person name="Brasileiro-Vidal A.C."/>
            <person name="Benko-Iseppon A.M."/>
        </authorList>
    </citation>
    <scope>NUCLEOTIDE SEQUENCE [LARGE SCALE GENOMIC DNA]</scope>
    <source>
        <tissue evidence="2">Leaves</tissue>
    </source>
</reference>
<feature type="region of interest" description="Disordered" evidence="1">
    <location>
        <begin position="1"/>
        <end position="40"/>
    </location>
</feature>
<protein>
    <submittedName>
        <fullName evidence="2">Uncharacterized protein</fullName>
    </submittedName>
</protein>
<evidence type="ECO:0000256" key="1">
    <source>
        <dbReference type="SAM" id="MobiDB-lite"/>
    </source>
</evidence>
<dbReference type="EMBL" id="JASCZI010211470">
    <property type="protein sequence ID" value="MED6192360.1"/>
    <property type="molecule type" value="Genomic_DNA"/>
</dbReference>
<dbReference type="Proteomes" id="UP001341840">
    <property type="component" value="Unassembled WGS sequence"/>
</dbReference>
<sequence length="241" mass="26865">MDPAAEELGNGCGVDSADTSKGSEWTDERVGKENASESADVVEEEEAIHYGDVIGLTWATIMKKRFRTDDAAAVLRDPRHYRRVNRQREHKLETRTNCKATLSIYLDYEGSLSMSDSAKAHIDGMHGHGIPTSKILGYMAGQTCRYCYVGFSPKWRRRAQGKLRRTRKARRLDKKPRSPINPDCAAAHPRRHARATPFLKRKFPLMARPHNPGGASTPPHFLTAKSTKTARSRDEGGAPAP</sequence>
<keyword evidence="3" id="KW-1185">Reference proteome</keyword>
<feature type="compositionally biased region" description="Basic and acidic residues" evidence="1">
    <location>
        <begin position="231"/>
        <end position="241"/>
    </location>
</feature>
<proteinExistence type="predicted"/>